<feature type="domain" description="SRR1-like" evidence="2">
    <location>
        <begin position="74"/>
        <end position="235"/>
    </location>
</feature>
<evidence type="ECO:0000259" key="2">
    <source>
        <dbReference type="Pfam" id="PF07985"/>
    </source>
</evidence>
<gene>
    <name evidence="3" type="ORF">VFPPC_14865</name>
</gene>
<dbReference type="STRING" id="1380566.A0A179F1B4"/>
<name>A0A179F1B4_METCM</name>
<dbReference type="EMBL" id="LSBJ02000013">
    <property type="protein sequence ID" value="OAQ58853.1"/>
    <property type="molecule type" value="Genomic_DNA"/>
</dbReference>
<evidence type="ECO:0000256" key="1">
    <source>
        <dbReference type="SAM" id="MobiDB-lite"/>
    </source>
</evidence>
<accession>A0A179F1B4</accession>
<feature type="region of interest" description="Disordered" evidence="1">
    <location>
        <begin position="1"/>
        <end position="42"/>
    </location>
</feature>
<dbReference type="PANTHER" id="PTHR42080:SF1">
    <property type="entry name" value="SRR1-LIKE DOMAIN-CONTAINING PROTEIN"/>
    <property type="match status" value="1"/>
</dbReference>
<organism evidence="3 4">
    <name type="scientific">Pochonia chlamydosporia 170</name>
    <dbReference type="NCBI Taxonomy" id="1380566"/>
    <lineage>
        <taxon>Eukaryota</taxon>
        <taxon>Fungi</taxon>
        <taxon>Dikarya</taxon>
        <taxon>Ascomycota</taxon>
        <taxon>Pezizomycotina</taxon>
        <taxon>Sordariomycetes</taxon>
        <taxon>Hypocreomycetidae</taxon>
        <taxon>Hypocreales</taxon>
        <taxon>Clavicipitaceae</taxon>
        <taxon>Pochonia</taxon>
    </lineage>
</organism>
<feature type="compositionally biased region" description="Basic residues" evidence="1">
    <location>
        <begin position="19"/>
        <end position="28"/>
    </location>
</feature>
<reference evidence="3 4" key="1">
    <citation type="journal article" date="2016" name="PLoS Pathog.">
        <title>Biosynthesis of antibiotic leucinostatins in bio-control fungus Purpureocillium lilacinum and their inhibition on phytophthora revealed by genome mining.</title>
        <authorList>
            <person name="Wang G."/>
            <person name="Liu Z."/>
            <person name="Lin R."/>
            <person name="Li E."/>
            <person name="Mao Z."/>
            <person name="Ling J."/>
            <person name="Yang Y."/>
            <person name="Yin W.B."/>
            <person name="Xie B."/>
        </authorList>
    </citation>
    <scope>NUCLEOTIDE SEQUENCE [LARGE SCALE GENOMIC DNA]</scope>
    <source>
        <strain evidence="3">170</strain>
    </source>
</reference>
<protein>
    <submittedName>
        <fullName evidence="3">SRR1 domain-containing protein</fullName>
    </submittedName>
</protein>
<comment type="caution">
    <text evidence="3">The sequence shown here is derived from an EMBL/GenBank/DDBJ whole genome shotgun (WGS) entry which is preliminary data.</text>
</comment>
<keyword evidence="4" id="KW-1185">Reference proteome</keyword>
<dbReference type="AlphaFoldDB" id="A0A179F1B4"/>
<dbReference type="Proteomes" id="UP000078397">
    <property type="component" value="Unassembled WGS sequence"/>
</dbReference>
<dbReference type="PANTHER" id="PTHR42080">
    <property type="entry name" value="SRR1 DOMAIN-CONTAINING PROTEIN"/>
    <property type="match status" value="1"/>
</dbReference>
<feature type="region of interest" description="Disordered" evidence="1">
    <location>
        <begin position="241"/>
        <end position="260"/>
    </location>
</feature>
<dbReference type="KEGG" id="pchm:VFPPC_14865"/>
<evidence type="ECO:0000313" key="4">
    <source>
        <dbReference type="Proteomes" id="UP000078397"/>
    </source>
</evidence>
<dbReference type="InterPro" id="IPR012942">
    <property type="entry name" value="SRR1-like"/>
</dbReference>
<dbReference type="RefSeq" id="XP_018136950.1">
    <property type="nucleotide sequence ID" value="XM_018292633.1"/>
</dbReference>
<dbReference type="Pfam" id="PF07985">
    <property type="entry name" value="SRR1"/>
    <property type="match status" value="1"/>
</dbReference>
<feature type="compositionally biased region" description="Pro residues" evidence="1">
    <location>
        <begin position="1"/>
        <end position="11"/>
    </location>
</feature>
<evidence type="ECO:0000313" key="3">
    <source>
        <dbReference type="EMBL" id="OAQ58853.1"/>
    </source>
</evidence>
<sequence>MSGPDQLPPPSDQDWTFPKPKKTRKRPLPPKLPQRTGPLKSPQEIETEYLQIKQDWSTSPCCISLRKLIASNGRNLSPVNKAICLGLGTFDPHDDSWETKRRTYRQYIAFVAMVEELEKFTTNKIECIFQEPLFTEPEKQFLTTKGHRVVDHPVACQSITDDSLLYGVHLYRELYQEALDTNLPAIFVGTDWDTWDELMLQEPALMRGVKSMHERYEKFQFPDDGLTFSSTAIYWRPRGAKIGEGAGEEDDEDKHADAKPELELTGKLEAVVIS</sequence>
<proteinExistence type="predicted"/>
<dbReference type="GeneID" id="28856627"/>
<dbReference type="OrthoDB" id="5318346at2759"/>